<evidence type="ECO:0000313" key="2">
    <source>
        <dbReference type="EMBL" id="OAX36543.1"/>
    </source>
</evidence>
<evidence type="ECO:0000313" key="3">
    <source>
        <dbReference type="Proteomes" id="UP000092154"/>
    </source>
</evidence>
<accession>A0A1B7MVA2</accession>
<dbReference type="EMBL" id="KV448409">
    <property type="protein sequence ID" value="OAX36543.1"/>
    <property type="molecule type" value="Genomic_DNA"/>
</dbReference>
<keyword evidence="3" id="KW-1185">Reference proteome</keyword>
<protein>
    <submittedName>
        <fullName evidence="2">Uncharacterized protein</fullName>
    </submittedName>
</protein>
<name>A0A1B7MVA2_9AGAM</name>
<dbReference type="Proteomes" id="UP000092154">
    <property type="component" value="Unassembled WGS sequence"/>
</dbReference>
<dbReference type="InParanoid" id="A0A1B7MVA2"/>
<dbReference type="OrthoDB" id="2677417at2759"/>
<organism evidence="2 3">
    <name type="scientific">Rhizopogon vinicolor AM-OR11-026</name>
    <dbReference type="NCBI Taxonomy" id="1314800"/>
    <lineage>
        <taxon>Eukaryota</taxon>
        <taxon>Fungi</taxon>
        <taxon>Dikarya</taxon>
        <taxon>Basidiomycota</taxon>
        <taxon>Agaricomycotina</taxon>
        <taxon>Agaricomycetes</taxon>
        <taxon>Agaricomycetidae</taxon>
        <taxon>Boletales</taxon>
        <taxon>Suillineae</taxon>
        <taxon>Rhizopogonaceae</taxon>
        <taxon>Rhizopogon</taxon>
    </lineage>
</organism>
<sequence>MQSPALIGIPSVPPASNPAGQPRQISDLSSNFMSADLMQSIAALEDLDPMFQTDFEQDFREWFDPAGVDSLK</sequence>
<evidence type="ECO:0000256" key="1">
    <source>
        <dbReference type="SAM" id="MobiDB-lite"/>
    </source>
</evidence>
<proteinExistence type="predicted"/>
<dbReference type="AlphaFoldDB" id="A0A1B7MVA2"/>
<gene>
    <name evidence="2" type="ORF">K503DRAFT_291170</name>
</gene>
<reference evidence="2 3" key="1">
    <citation type="submission" date="2016-06" db="EMBL/GenBank/DDBJ databases">
        <title>Comparative genomics of the ectomycorrhizal sister species Rhizopogon vinicolor and Rhizopogon vesiculosus (Basidiomycota: Boletales) reveals a divergence of the mating type B locus.</title>
        <authorList>
            <consortium name="DOE Joint Genome Institute"/>
            <person name="Mujic A.B."/>
            <person name="Kuo A."/>
            <person name="Tritt A."/>
            <person name="Lipzen A."/>
            <person name="Chen C."/>
            <person name="Johnson J."/>
            <person name="Sharma A."/>
            <person name="Barry K."/>
            <person name="Grigoriev I.V."/>
            <person name="Spatafora J.W."/>
        </authorList>
    </citation>
    <scope>NUCLEOTIDE SEQUENCE [LARGE SCALE GENOMIC DNA]</scope>
    <source>
        <strain evidence="2 3">AM-OR11-026</strain>
    </source>
</reference>
<feature type="region of interest" description="Disordered" evidence="1">
    <location>
        <begin position="1"/>
        <end position="25"/>
    </location>
</feature>